<reference evidence="1" key="1">
    <citation type="submission" date="2023-04" db="EMBL/GenBank/DDBJ databases">
        <title>Characterization and analysis of the complete genome of Gordonia rubripertincta 112, the degrader of aromatic and aliphatic compounds.</title>
        <authorList>
            <person name="Frantsuzova E."/>
            <person name="Bogun A."/>
            <person name="Delegan Y."/>
        </authorList>
    </citation>
    <scope>NUCLEOTIDE SEQUENCE</scope>
    <source>
        <strain evidence="1">112</strain>
    </source>
</reference>
<dbReference type="RefSeq" id="WP_247602307.1">
    <property type="nucleotide sequence ID" value="NZ_CP136136.1"/>
</dbReference>
<sequence length="271" mass="28695">MAIVNSVLRADVLRVPVHVDAFEYGCCRTPPRVGETLTGQLSAYPAPNGRAVATHWDRVRDVVVGEAVARWDPAHGDPLGRPIAMSLSWHDNSPAGVEATGVVSSAHQLFFKPVPSPERPRVELRQLVTAVERFPADLIQDDGTVLVPGGVEVVLDELVLVEPTAADAAEARAATDLRRRTLTLMGPAICMGTVVPYEGEHIQVDLDDDRLRISGSTSAPTGTVTGIVRRLGRPESAGTFSMVVPVSAPAGTPTLGVVGDLQVVVVVDPTD</sequence>
<protein>
    <submittedName>
        <fullName evidence="1">Uncharacterized protein</fullName>
    </submittedName>
</protein>
<evidence type="ECO:0000313" key="1">
    <source>
        <dbReference type="EMBL" id="MDG6781534.1"/>
    </source>
</evidence>
<dbReference type="AlphaFoldDB" id="A0AAW6RE54"/>
<comment type="caution">
    <text evidence="1">The sequence shown here is derived from an EMBL/GenBank/DDBJ whole genome shotgun (WGS) entry which is preliminary data.</text>
</comment>
<gene>
    <name evidence="1" type="ORF">QBL07_11895</name>
</gene>
<name>A0AAW6RE54_GORRU</name>
<accession>A0AAW6RE54</accession>
<dbReference type="EMBL" id="JARUXG010000005">
    <property type="protein sequence ID" value="MDG6781534.1"/>
    <property type="molecule type" value="Genomic_DNA"/>
</dbReference>
<organism evidence="1">
    <name type="scientific">Gordonia rubripertincta</name>
    <name type="common">Rhodococcus corallinus</name>
    <dbReference type="NCBI Taxonomy" id="36822"/>
    <lineage>
        <taxon>Bacteria</taxon>
        <taxon>Bacillati</taxon>
        <taxon>Actinomycetota</taxon>
        <taxon>Actinomycetes</taxon>
        <taxon>Mycobacteriales</taxon>
        <taxon>Gordoniaceae</taxon>
        <taxon>Gordonia</taxon>
    </lineage>
</organism>
<proteinExistence type="predicted"/>